<dbReference type="PANTHER" id="PTHR37984:SF5">
    <property type="entry name" value="PROTEIN NYNRIN-LIKE"/>
    <property type="match status" value="1"/>
</dbReference>
<organism evidence="3 4">
    <name type="scientific">Trichogramma kaykai</name>
    <dbReference type="NCBI Taxonomy" id="54128"/>
    <lineage>
        <taxon>Eukaryota</taxon>
        <taxon>Metazoa</taxon>
        <taxon>Ecdysozoa</taxon>
        <taxon>Arthropoda</taxon>
        <taxon>Hexapoda</taxon>
        <taxon>Insecta</taxon>
        <taxon>Pterygota</taxon>
        <taxon>Neoptera</taxon>
        <taxon>Endopterygota</taxon>
        <taxon>Hymenoptera</taxon>
        <taxon>Apocrita</taxon>
        <taxon>Proctotrupomorpha</taxon>
        <taxon>Chalcidoidea</taxon>
        <taxon>Trichogrammatidae</taxon>
        <taxon>Trichogramma</taxon>
    </lineage>
</organism>
<sequence length="321" mass="37063">MLIDLGSKHNIITDKTWEYLKSQKVQAFNQIKNQNQVLKLHGNKSLTIIGSFETKISLNGKNPSTKIYVIKDGSRNLLGKITAIAAGVLKLGIDINNISTAFPKFKNISVEIPIDSKVKPVMQPHRRIAILLEEKVNSKLEELLQNDIIEEVKGPSKWVSPMVPILKENGETVQQKERRRIYQRRSRARKRELEKKIEEEIEKEFVEKLEETPKEEESDLVDPRSSPPTTTTSRTQKETNNNYSHCSPVPHHTFLIIYCLTVIIYTYGHLLRIQSRLQICKPNCPTRSGSKSRFRAYHRASSMRKQKNNFSFQVVNFKNIR</sequence>
<keyword evidence="4" id="KW-1185">Reference proteome</keyword>
<dbReference type="PANTHER" id="PTHR37984">
    <property type="entry name" value="PROTEIN CBG26694"/>
    <property type="match status" value="1"/>
</dbReference>
<dbReference type="InterPro" id="IPR043502">
    <property type="entry name" value="DNA/RNA_pol_sf"/>
</dbReference>
<evidence type="ECO:0000256" key="2">
    <source>
        <dbReference type="SAM" id="Phobius"/>
    </source>
</evidence>
<proteinExistence type="predicted"/>
<feature type="transmembrane region" description="Helical" evidence="2">
    <location>
        <begin position="249"/>
        <end position="268"/>
    </location>
</feature>
<accession>A0ABD2WDK0</accession>
<comment type="caution">
    <text evidence="3">The sequence shown here is derived from an EMBL/GenBank/DDBJ whole genome shotgun (WGS) entry which is preliminary data.</text>
</comment>
<evidence type="ECO:0008006" key="5">
    <source>
        <dbReference type="Google" id="ProtNLM"/>
    </source>
</evidence>
<dbReference type="Proteomes" id="UP001627154">
    <property type="component" value="Unassembled WGS sequence"/>
</dbReference>
<reference evidence="3 4" key="1">
    <citation type="journal article" date="2024" name="bioRxiv">
        <title>A reference genome for Trichogramma kaykai: A tiny desert-dwelling parasitoid wasp with competing sex-ratio distorters.</title>
        <authorList>
            <person name="Culotta J."/>
            <person name="Lindsey A.R."/>
        </authorList>
    </citation>
    <scope>NUCLEOTIDE SEQUENCE [LARGE SCALE GENOMIC DNA]</scope>
    <source>
        <strain evidence="3 4">KSX58</strain>
    </source>
</reference>
<dbReference type="AlphaFoldDB" id="A0ABD2WDK0"/>
<feature type="compositionally biased region" description="Low complexity" evidence="1">
    <location>
        <begin position="223"/>
        <end position="234"/>
    </location>
</feature>
<dbReference type="Gene3D" id="3.10.10.10">
    <property type="entry name" value="HIV Type 1 Reverse Transcriptase, subunit A, domain 1"/>
    <property type="match status" value="1"/>
</dbReference>
<evidence type="ECO:0000313" key="4">
    <source>
        <dbReference type="Proteomes" id="UP001627154"/>
    </source>
</evidence>
<protein>
    <recommendedName>
        <fullName evidence="5">Peptidase A2 domain-containing protein</fullName>
    </recommendedName>
</protein>
<evidence type="ECO:0000313" key="3">
    <source>
        <dbReference type="EMBL" id="KAL3391003.1"/>
    </source>
</evidence>
<dbReference type="InterPro" id="IPR050951">
    <property type="entry name" value="Retrovirus_Pol_polyprotein"/>
</dbReference>
<feature type="region of interest" description="Disordered" evidence="1">
    <location>
        <begin position="208"/>
        <end position="245"/>
    </location>
</feature>
<dbReference type="EMBL" id="JBJJXI010000113">
    <property type="protein sequence ID" value="KAL3391003.1"/>
    <property type="molecule type" value="Genomic_DNA"/>
</dbReference>
<keyword evidence="2" id="KW-0812">Transmembrane</keyword>
<name>A0ABD2WDK0_9HYME</name>
<keyword evidence="2" id="KW-0472">Membrane</keyword>
<dbReference type="SUPFAM" id="SSF56672">
    <property type="entry name" value="DNA/RNA polymerases"/>
    <property type="match status" value="1"/>
</dbReference>
<gene>
    <name evidence="3" type="ORF">TKK_014257</name>
</gene>
<keyword evidence="2" id="KW-1133">Transmembrane helix</keyword>
<dbReference type="GO" id="GO:0071897">
    <property type="term" value="P:DNA biosynthetic process"/>
    <property type="evidence" value="ECO:0007669"/>
    <property type="project" value="UniProtKB-ARBA"/>
</dbReference>
<evidence type="ECO:0000256" key="1">
    <source>
        <dbReference type="SAM" id="MobiDB-lite"/>
    </source>
</evidence>